<dbReference type="HOGENOM" id="CLU_2231278_0_0_6"/>
<protein>
    <submittedName>
        <fullName evidence="1">Uncharacterized protein</fullName>
    </submittedName>
</protein>
<name>Q1N2Z7_9GAMM</name>
<keyword evidence="2" id="KW-1185">Reference proteome</keyword>
<reference evidence="1 2" key="1">
    <citation type="submission" date="2006-03" db="EMBL/GenBank/DDBJ databases">
        <authorList>
            <person name="Pinhassi J."/>
            <person name="Pedros-Alio C."/>
            <person name="Ferriera S."/>
            <person name="Johnson J."/>
            <person name="Kravitz S."/>
            <person name="Halpern A."/>
            <person name="Remington K."/>
            <person name="Beeson K."/>
            <person name="Tran B."/>
            <person name="Rogers Y.-H."/>
            <person name="Friedman R."/>
            <person name="Venter J.C."/>
        </authorList>
    </citation>
    <scope>NUCLEOTIDE SEQUENCE [LARGE SCALE GENOMIC DNA]</scope>
    <source>
        <strain evidence="1 2">RED65</strain>
    </source>
</reference>
<dbReference type="Proteomes" id="UP000004263">
    <property type="component" value="Unassembled WGS sequence"/>
</dbReference>
<gene>
    <name evidence="1" type="ORF">RED65_06493</name>
</gene>
<evidence type="ECO:0000313" key="1">
    <source>
        <dbReference type="EMBL" id="EAT12522.1"/>
    </source>
</evidence>
<dbReference type="EMBL" id="AAQH01000006">
    <property type="protein sequence ID" value="EAT12522.1"/>
    <property type="molecule type" value="Genomic_DNA"/>
</dbReference>
<dbReference type="RefSeq" id="WP_007016123.1">
    <property type="nucleotide sequence ID" value="NZ_AAQH01000006.1"/>
</dbReference>
<dbReference type="AlphaFoldDB" id="Q1N2Z7"/>
<evidence type="ECO:0000313" key="2">
    <source>
        <dbReference type="Proteomes" id="UP000004263"/>
    </source>
</evidence>
<dbReference type="STRING" id="207949.RED65_06493"/>
<sequence length="105" mass="12218">MTEKQHLISELKKKHDAVVEQSHGGSPATLDHLLKQRQSLIEELFSKYQNDLDNTDLELLSAILESTQALEKEIDEVRNKKGNELIKHKKIPNRMRLYTRISQNK</sequence>
<proteinExistence type="predicted"/>
<comment type="caution">
    <text evidence="1">The sequence shown here is derived from an EMBL/GenBank/DDBJ whole genome shotgun (WGS) entry which is preliminary data.</text>
</comment>
<accession>Q1N2Z7</accession>
<organism evidence="1 2">
    <name type="scientific">Bermanella marisrubri</name>
    <dbReference type="NCBI Taxonomy" id="207949"/>
    <lineage>
        <taxon>Bacteria</taxon>
        <taxon>Pseudomonadati</taxon>
        <taxon>Pseudomonadota</taxon>
        <taxon>Gammaproteobacteria</taxon>
        <taxon>Oceanospirillales</taxon>
        <taxon>Oceanospirillaceae</taxon>
        <taxon>Bermanella</taxon>
    </lineage>
</organism>